<organism evidence="1 2">
    <name type="scientific">Oculimacula yallundae</name>
    <dbReference type="NCBI Taxonomy" id="86028"/>
    <lineage>
        <taxon>Eukaryota</taxon>
        <taxon>Fungi</taxon>
        <taxon>Dikarya</taxon>
        <taxon>Ascomycota</taxon>
        <taxon>Pezizomycotina</taxon>
        <taxon>Leotiomycetes</taxon>
        <taxon>Helotiales</taxon>
        <taxon>Ploettnerulaceae</taxon>
        <taxon>Oculimacula</taxon>
    </lineage>
</organism>
<proteinExistence type="predicted"/>
<sequence>MPPVPYSETHVRTFSFVKDDSHAAPILEKLGSVLEERYGATTVTNFEIPSQNPHTATSQNLNGFMTSYAAESNLLIICYAGRGWSTEAGGLVWTAYSPELDWSQLQAGLVRCASDVLIILNCCSAGAAATDMNKGFTNREGGTTELMLSCTQDRTCAASRPGAFLNIPVDILETQASTRFLKPHHKAIRLEDLDNLIWDHVQDMRDVRSANGIPGGLDHDVVRAIMLTTIRSLDRYREEIAEARIAILFDDKKSLQPSSVEDNHVSRKRRLFKFEEEDMQPHRELQWEMGAHLMTGPRVHRRSGP</sequence>
<dbReference type="EMBL" id="JAZHXI010000009">
    <property type="protein sequence ID" value="KAL2068316.1"/>
    <property type="molecule type" value="Genomic_DNA"/>
</dbReference>
<name>A0ABR4CFP5_9HELO</name>
<keyword evidence="2" id="KW-1185">Reference proteome</keyword>
<reference evidence="1 2" key="1">
    <citation type="journal article" date="2024" name="Commun. Biol.">
        <title>Comparative genomic analysis of thermophilic fungi reveals convergent evolutionary adaptations and gene losses.</title>
        <authorList>
            <person name="Steindorff A.S."/>
            <person name="Aguilar-Pontes M.V."/>
            <person name="Robinson A.J."/>
            <person name="Andreopoulos B."/>
            <person name="LaButti K."/>
            <person name="Kuo A."/>
            <person name="Mondo S."/>
            <person name="Riley R."/>
            <person name="Otillar R."/>
            <person name="Haridas S."/>
            <person name="Lipzen A."/>
            <person name="Grimwood J."/>
            <person name="Schmutz J."/>
            <person name="Clum A."/>
            <person name="Reid I.D."/>
            <person name="Moisan M.C."/>
            <person name="Butler G."/>
            <person name="Nguyen T.T.M."/>
            <person name="Dewar K."/>
            <person name="Conant G."/>
            <person name="Drula E."/>
            <person name="Henrissat B."/>
            <person name="Hansel C."/>
            <person name="Singer S."/>
            <person name="Hutchinson M.I."/>
            <person name="de Vries R.P."/>
            <person name="Natvig D.O."/>
            <person name="Powell A.J."/>
            <person name="Tsang A."/>
            <person name="Grigoriev I.V."/>
        </authorList>
    </citation>
    <scope>NUCLEOTIDE SEQUENCE [LARGE SCALE GENOMIC DNA]</scope>
    <source>
        <strain evidence="1 2">CBS 494.80</strain>
    </source>
</reference>
<protein>
    <recommendedName>
        <fullName evidence="3">CHAT domain-containing protein</fullName>
    </recommendedName>
</protein>
<comment type="caution">
    <text evidence="1">The sequence shown here is derived from an EMBL/GenBank/DDBJ whole genome shotgun (WGS) entry which is preliminary data.</text>
</comment>
<gene>
    <name evidence="1" type="ORF">VTL71DRAFT_16414</name>
</gene>
<evidence type="ECO:0008006" key="3">
    <source>
        <dbReference type="Google" id="ProtNLM"/>
    </source>
</evidence>
<evidence type="ECO:0000313" key="1">
    <source>
        <dbReference type="EMBL" id="KAL2068316.1"/>
    </source>
</evidence>
<dbReference type="Proteomes" id="UP001595075">
    <property type="component" value="Unassembled WGS sequence"/>
</dbReference>
<evidence type="ECO:0000313" key="2">
    <source>
        <dbReference type="Proteomes" id="UP001595075"/>
    </source>
</evidence>
<accession>A0ABR4CFP5</accession>